<organism evidence="2 3">
    <name type="scientific">Lactuca saligna</name>
    <name type="common">Willowleaf lettuce</name>
    <dbReference type="NCBI Taxonomy" id="75948"/>
    <lineage>
        <taxon>Eukaryota</taxon>
        <taxon>Viridiplantae</taxon>
        <taxon>Streptophyta</taxon>
        <taxon>Embryophyta</taxon>
        <taxon>Tracheophyta</taxon>
        <taxon>Spermatophyta</taxon>
        <taxon>Magnoliopsida</taxon>
        <taxon>eudicotyledons</taxon>
        <taxon>Gunneridae</taxon>
        <taxon>Pentapetalae</taxon>
        <taxon>asterids</taxon>
        <taxon>campanulids</taxon>
        <taxon>Asterales</taxon>
        <taxon>Asteraceae</taxon>
        <taxon>Cichorioideae</taxon>
        <taxon>Cichorieae</taxon>
        <taxon>Lactucinae</taxon>
        <taxon>Lactuca</taxon>
    </lineage>
</organism>
<protein>
    <submittedName>
        <fullName evidence="2">Uncharacterized protein</fullName>
    </submittedName>
</protein>
<feature type="compositionally biased region" description="Polar residues" evidence="1">
    <location>
        <begin position="114"/>
        <end position="125"/>
    </location>
</feature>
<feature type="region of interest" description="Disordered" evidence="1">
    <location>
        <begin position="500"/>
        <end position="521"/>
    </location>
</feature>
<feature type="region of interest" description="Disordered" evidence="1">
    <location>
        <begin position="111"/>
        <end position="138"/>
    </location>
</feature>
<dbReference type="AlphaFoldDB" id="A0AA35ZDQ1"/>
<dbReference type="PANTHER" id="PTHR34461">
    <property type="entry name" value="EXPRESSED PROTEIN"/>
    <property type="match status" value="1"/>
</dbReference>
<sequence>MEAGLRSRKRKHQSSISDGIFTRSKSQVYVHRHRSGYARPDSVRAINPLLSLEGTTRALTKQEPWGFTADHVTSAVAVKDLRARRVFSPTTITDEVLSSGNVDLKADVGFQKTYGGNPNPNTSSPEGDAGHGDLGVSSSVAIDPKLTSENRVDSFLVSGNNVMEADPESDAGHGNLGVSSSVAFDRKSSSEIIVDSSLVNENNVTEADQFVEMTPRVAESDQNKGAGEKNGIISVANEIIDAQGSMIKSQSSVTNPRSKKKVFISSKSFSYRRLLPYLTELGTDDSPNFEIVEAKLPKVQKSSNMVPNMIPNKDQEVDNAPTHNKSGLSDTIQKSHEDACNGTIEECLQMTPPDSDIYNKPNLDKTPEVLLKTTGADTVKSFSNENNDSVSSSNPVLKSCSRMKMLQTPTSFSHRRLLPFLMSVSGDDSGVSKSNQFSKPENISDQNQQPPTPSLINQSIIMDESQSQTTADEKSDSPTSTLTPIETSFEITTTVSQVSNDNLVDTHGQDTKLTESTSHSEMKLQAEEDSLMKLEQESPIKDLKLVEETTSNLEIVPSVDTNDNQKPVNESTHESLFQIAPLNTPLINRDISKNGILKRTPRGCRGICNCLNCTSFRLHAERSFEFSRNQMHDAEEVALELINDMNSLRNILERTGADSNEVKEVCEKSLYKEEVARARLAQMNEDLSFHCRSMTLLRPKVTFANKIEEKLISDKKMRKGER</sequence>
<accession>A0AA35ZDQ1</accession>
<dbReference type="Proteomes" id="UP001177003">
    <property type="component" value="Chromosome 6"/>
</dbReference>
<evidence type="ECO:0000256" key="1">
    <source>
        <dbReference type="SAM" id="MobiDB-lite"/>
    </source>
</evidence>
<reference evidence="2" key="1">
    <citation type="submission" date="2023-04" db="EMBL/GenBank/DDBJ databases">
        <authorList>
            <person name="Vijverberg K."/>
            <person name="Xiong W."/>
            <person name="Schranz E."/>
        </authorList>
    </citation>
    <scope>NUCLEOTIDE SEQUENCE</scope>
</reference>
<proteinExistence type="predicted"/>
<feature type="region of interest" description="Disordered" evidence="1">
    <location>
        <begin position="427"/>
        <end position="455"/>
    </location>
</feature>
<feature type="compositionally biased region" description="Basic and acidic residues" evidence="1">
    <location>
        <begin position="507"/>
        <end position="521"/>
    </location>
</feature>
<feature type="region of interest" description="Disordered" evidence="1">
    <location>
        <begin position="1"/>
        <end position="20"/>
    </location>
</feature>
<keyword evidence="3" id="KW-1185">Reference proteome</keyword>
<dbReference type="PANTHER" id="PTHR34461:SF4">
    <property type="entry name" value="OS01G0101800 PROTEIN"/>
    <property type="match status" value="1"/>
</dbReference>
<feature type="compositionally biased region" description="Basic residues" evidence="1">
    <location>
        <begin position="1"/>
        <end position="13"/>
    </location>
</feature>
<dbReference type="EMBL" id="OX465082">
    <property type="protein sequence ID" value="CAI9290416.1"/>
    <property type="molecule type" value="Genomic_DNA"/>
</dbReference>
<evidence type="ECO:0000313" key="2">
    <source>
        <dbReference type="EMBL" id="CAI9290416.1"/>
    </source>
</evidence>
<evidence type="ECO:0000313" key="3">
    <source>
        <dbReference type="Proteomes" id="UP001177003"/>
    </source>
</evidence>
<name>A0AA35ZDQ1_LACSI</name>
<feature type="compositionally biased region" description="Polar residues" evidence="1">
    <location>
        <begin position="433"/>
        <end position="455"/>
    </location>
</feature>
<gene>
    <name evidence="2" type="ORF">LSALG_LOCUS29608</name>
</gene>